<dbReference type="AlphaFoldDB" id="A0ABD3F9M3"/>
<evidence type="ECO:0000313" key="1">
    <source>
        <dbReference type="EMBL" id="KAL3663573.1"/>
    </source>
</evidence>
<reference evidence="1 2" key="1">
    <citation type="submission" date="2024-09" db="EMBL/GenBank/DDBJ databases">
        <title>Genome sequencing and assembly of Phytophthora oleae, isolate VK10A, causative agent of rot of olive drupes.</title>
        <authorList>
            <person name="Conti Taguali S."/>
            <person name="Riolo M."/>
            <person name="La Spada F."/>
            <person name="Cacciola S.O."/>
            <person name="Dionisio G."/>
        </authorList>
    </citation>
    <scope>NUCLEOTIDE SEQUENCE [LARGE SCALE GENOMIC DNA]</scope>
    <source>
        <strain evidence="1 2">VK10A</strain>
    </source>
</reference>
<name>A0ABD3F9M3_9STRA</name>
<sequence length="104" mass="11784">MRYSKAYQKKHGAYSAQHAYFQLRDVMPEAPLAKMLEQLKEKSSGLKKLAAKVQISQFNHWKDNGMHPSDVAGMLNIGESGANSLDKLVYNEFNVYWAAIHLAQ</sequence>
<evidence type="ECO:0008006" key="3">
    <source>
        <dbReference type="Google" id="ProtNLM"/>
    </source>
</evidence>
<organism evidence="1 2">
    <name type="scientific">Phytophthora oleae</name>
    <dbReference type="NCBI Taxonomy" id="2107226"/>
    <lineage>
        <taxon>Eukaryota</taxon>
        <taxon>Sar</taxon>
        <taxon>Stramenopiles</taxon>
        <taxon>Oomycota</taxon>
        <taxon>Peronosporomycetes</taxon>
        <taxon>Peronosporales</taxon>
        <taxon>Peronosporaceae</taxon>
        <taxon>Phytophthora</taxon>
    </lineage>
</organism>
<keyword evidence="2" id="KW-1185">Reference proteome</keyword>
<gene>
    <name evidence="1" type="ORF">V7S43_011460</name>
</gene>
<evidence type="ECO:0000313" key="2">
    <source>
        <dbReference type="Proteomes" id="UP001632037"/>
    </source>
</evidence>
<accession>A0ABD3F9M3</accession>
<dbReference type="EMBL" id="JBIMZQ010000027">
    <property type="protein sequence ID" value="KAL3663573.1"/>
    <property type="molecule type" value="Genomic_DNA"/>
</dbReference>
<protein>
    <recommendedName>
        <fullName evidence="3">RxLR effector protein</fullName>
    </recommendedName>
</protein>
<dbReference type="Proteomes" id="UP001632037">
    <property type="component" value="Unassembled WGS sequence"/>
</dbReference>
<proteinExistence type="predicted"/>
<comment type="caution">
    <text evidence="1">The sequence shown here is derived from an EMBL/GenBank/DDBJ whole genome shotgun (WGS) entry which is preliminary data.</text>
</comment>